<evidence type="ECO:0000259" key="3">
    <source>
        <dbReference type="Pfam" id="PF00685"/>
    </source>
</evidence>
<dbReference type="EMBL" id="QUZK01000045">
    <property type="protein sequence ID" value="RFF29575.1"/>
    <property type="molecule type" value="Genomic_DNA"/>
</dbReference>
<dbReference type="PANTHER" id="PTHR10605:SF56">
    <property type="entry name" value="BIFUNCTIONAL HEPARAN SULFATE N-DEACETYLASE_N-SULFOTRANSFERASE"/>
    <property type="match status" value="1"/>
</dbReference>
<evidence type="ECO:0000256" key="2">
    <source>
        <dbReference type="ARBA" id="ARBA00023180"/>
    </source>
</evidence>
<gene>
    <name evidence="4" type="ORF">DZC52_12265</name>
</gene>
<dbReference type="Gene3D" id="3.40.50.300">
    <property type="entry name" value="P-loop containing nucleotide triphosphate hydrolases"/>
    <property type="match status" value="1"/>
</dbReference>
<dbReference type="InterPro" id="IPR027417">
    <property type="entry name" value="P-loop_NTPase"/>
</dbReference>
<accession>A0A3E1K6D7</accession>
<dbReference type="InterPro" id="IPR037359">
    <property type="entry name" value="NST/OST"/>
</dbReference>
<comment type="caution">
    <text evidence="4">The sequence shown here is derived from an EMBL/GenBank/DDBJ whole genome shotgun (WGS) entry which is preliminary data.</text>
</comment>
<evidence type="ECO:0000313" key="5">
    <source>
        <dbReference type="Proteomes" id="UP000260351"/>
    </source>
</evidence>
<dbReference type="Pfam" id="PF00685">
    <property type="entry name" value="Sulfotransfer_1"/>
    <property type="match status" value="1"/>
</dbReference>
<keyword evidence="2" id="KW-0325">Glycoprotein</keyword>
<dbReference type="InterPro" id="IPR000863">
    <property type="entry name" value="Sulfotransferase_dom"/>
</dbReference>
<keyword evidence="1 4" id="KW-0808">Transferase</keyword>
<keyword evidence="5" id="KW-1185">Reference proteome</keyword>
<dbReference type="PANTHER" id="PTHR10605">
    <property type="entry name" value="HEPARAN SULFATE SULFOTRANSFERASE"/>
    <property type="match status" value="1"/>
</dbReference>
<sequence length="304" mass="34995">MTKPNFFILGAPKCGTTSVATWLSQHPEAFVSNPKEPRYFNSDWKLPFRISDEASYERLFESAAGYSAIGEATTGYLVSDVAVPHILKYRPDAHFVVCLRNPVDLFFSLHAQRLKEGMESLADPKSAWDAQTERIQGKAIPVGCPEPKLLHYDRYCRLGTQMERLLEQIERPRLHVLFIEDLNDNANRAYRRLCTFLGLQPYSLPEYRPRNRRSIPRSLLLAQLLRVSGVLKRRVGLPPLGIGERIRNLNQRDSRIAVEPRFRSLLVEHFSDEVTRLERLLSRDLSHWREVRSGPALPYTSPDE</sequence>
<feature type="domain" description="Sulfotransferase" evidence="3">
    <location>
        <begin position="4"/>
        <end position="200"/>
    </location>
</feature>
<protein>
    <submittedName>
        <fullName evidence="4">Sulfotransferase</fullName>
    </submittedName>
</protein>
<dbReference type="RefSeq" id="WP_116651439.1">
    <property type="nucleotide sequence ID" value="NZ_QUZK01000045.1"/>
</dbReference>
<dbReference type="AlphaFoldDB" id="A0A3E1K6D7"/>
<dbReference type="SUPFAM" id="SSF52540">
    <property type="entry name" value="P-loop containing nucleoside triphosphate hydrolases"/>
    <property type="match status" value="1"/>
</dbReference>
<organism evidence="4 5">
    <name type="scientific">Wenzhouxiangella sediminis</name>
    <dbReference type="NCBI Taxonomy" id="1792836"/>
    <lineage>
        <taxon>Bacteria</taxon>
        <taxon>Pseudomonadati</taxon>
        <taxon>Pseudomonadota</taxon>
        <taxon>Gammaproteobacteria</taxon>
        <taxon>Chromatiales</taxon>
        <taxon>Wenzhouxiangellaceae</taxon>
        <taxon>Wenzhouxiangella</taxon>
    </lineage>
</organism>
<dbReference type="Proteomes" id="UP000260351">
    <property type="component" value="Unassembled WGS sequence"/>
</dbReference>
<proteinExistence type="predicted"/>
<reference evidence="4 5" key="1">
    <citation type="submission" date="2018-08" db="EMBL/GenBank/DDBJ databases">
        <title>Wenzhouxiangella salilacus sp. nov., a novel bacterium isolated from a saline lake in Xinjiang Province, China.</title>
        <authorList>
            <person name="Han S."/>
        </authorList>
    </citation>
    <scope>NUCLEOTIDE SEQUENCE [LARGE SCALE GENOMIC DNA]</scope>
    <source>
        <strain evidence="4 5">XDB06</strain>
    </source>
</reference>
<name>A0A3E1K6D7_9GAMM</name>
<evidence type="ECO:0000256" key="1">
    <source>
        <dbReference type="ARBA" id="ARBA00022679"/>
    </source>
</evidence>
<dbReference type="GO" id="GO:0008146">
    <property type="term" value="F:sulfotransferase activity"/>
    <property type="evidence" value="ECO:0007669"/>
    <property type="project" value="InterPro"/>
</dbReference>
<evidence type="ECO:0000313" key="4">
    <source>
        <dbReference type="EMBL" id="RFF29575.1"/>
    </source>
</evidence>
<dbReference type="OrthoDB" id="9075305at2"/>